<name>A0A1E7K5T8_9ACTN</name>
<dbReference type="InterPro" id="IPR036379">
    <property type="entry name" value="A-amylase_inhib_sf"/>
</dbReference>
<comment type="caution">
    <text evidence="2">The sequence shown here is derived from an EMBL/GenBank/DDBJ whole genome shotgun (WGS) entry which is preliminary data.</text>
</comment>
<sequence>MRKRTSTAALGTVLVLGGIAAGAAPAQAATSGAALTGTAPACIHRSVSNDPGGGVSGYLRNTCGKTMRVKVVVKYWRDTSCMTIRKNTSKYVHTVGGRYDRTVTC</sequence>
<reference evidence="2 3" key="1">
    <citation type="journal article" date="2016" name="Front. Microbiol.">
        <title>Comparative Genomics Analysis of Streptomyces Species Reveals Their Adaptation to the Marine Environment and Their Diversity at the Genomic Level.</title>
        <authorList>
            <person name="Tian X."/>
            <person name="Zhang Z."/>
            <person name="Yang T."/>
            <person name="Chen M."/>
            <person name="Li J."/>
            <person name="Chen F."/>
            <person name="Yang J."/>
            <person name="Li W."/>
            <person name="Zhang B."/>
            <person name="Zhang Z."/>
            <person name="Wu J."/>
            <person name="Zhang C."/>
            <person name="Long L."/>
            <person name="Xiao J."/>
        </authorList>
    </citation>
    <scope>NUCLEOTIDE SEQUENCE [LARGE SCALE GENOMIC DNA]</scope>
    <source>
        <strain evidence="2 3">SCSIO M10379</strain>
    </source>
</reference>
<evidence type="ECO:0000313" key="2">
    <source>
        <dbReference type="EMBL" id="OEU99293.1"/>
    </source>
</evidence>
<evidence type="ECO:0008006" key="4">
    <source>
        <dbReference type="Google" id="ProtNLM"/>
    </source>
</evidence>
<accession>A0A1E7K5T8</accession>
<organism evidence="2 3">
    <name type="scientific">Streptomyces qinglanensis</name>
    <dbReference type="NCBI Taxonomy" id="943816"/>
    <lineage>
        <taxon>Bacteria</taxon>
        <taxon>Bacillati</taxon>
        <taxon>Actinomycetota</taxon>
        <taxon>Actinomycetes</taxon>
        <taxon>Kitasatosporales</taxon>
        <taxon>Streptomycetaceae</taxon>
        <taxon>Streptomyces</taxon>
    </lineage>
</organism>
<dbReference type="PATRIC" id="fig|943816.4.peg.2966"/>
<keyword evidence="1" id="KW-0732">Signal</keyword>
<evidence type="ECO:0000313" key="3">
    <source>
        <dbReference type="Proteomes" id="UP000175829"/>
    </source>
</evidence>
<feature type="signal peptide" evidence="1">
    <location>
        <begin position="1"/>
        <end position="28"/>
    </location>
</feature>
<protein>
    <recommendedName>
        <fullName evidence="4">Alpha amylase inhibitor</fullName>
    </recommendedName>
</protein>
<evidence type="ECO:0000256" key="1">
    <source>
        <dbReference type="SAM" id="SignalP"/>
    </source>
</evidence>
<dbReference type="AlphaFoldDB" id="A0A1E7K5T8"/>
<dbReference type="EMBL" id="LJGV01000022">
    <property type="protein sequence ID" value="OEU99293.1"/>
    <property type="molecule type" value="Genomic_DNA"/>
</dbReference>
<dbReference type="RefSeq" id="WP_069992215.1">
    <property type="nucleotide sequence ID" value="NZ_LJGV01000022.1"/>
</dbReference>
<dbReference type="GO" id="GO:0015066">
    <property type="term" value="F:alpha-amylase inhibitor activity"/>
    <property type="evidence" value="ECO:0007669"/>
    <property type="project" value="InterPro"/>
</dbReference>
<dbReference type="Proteomes" id="UP000175829">
    <property type="component" value="Unassembled WGS sequence"/>
</dbReference>
<proteinExistence type="predicted"/>
<gene>
    <name evidence="2" type="ORF">AN217_17410</name>
</gene>
<dbReference type="Gene3D" id="2.60.40.20">
    <property type="entry name" value="Alpha-amylase inhibitor"/>
    <property type="match status" value="1"/>
</dbReference>
<feature type="chain" id="PRO_5009196286" description="Alpha amylase inhibitor" evidence="1">
    <location>
        <begin position="29"/>
        <end position="105"/>
    </location>
</feature>